<dbReference type="AlphaFoldDB" id="A0A089Q889"/>
<evidence type="ECO:0000313" key="1">
    <source>
        <dbReference type="EMBL" id="AIQ90784.1"/>
    </source>
</evidence>
<reference evidence="1 2" key="1">
    <citation type="journal article" date="2014" name="PLoS ONE">
        <title>Genome Information of Methylobacterium oryzae, a Plant-Probiotic Methylotroph in the Phyllosphere.</title>
        <authorList>
            <person name="Kwak M.J."/>
            <person name="Jeong H."/>
            <person name="Madhaiyan M."/>
            <person name="Lee Y."/>
            <person name="Sa T.M."/>
            <person name="Oh T.K."/>
            <person name="Kim J.F."/>
        </authorList>
    </citation>
    <scope>NUCLEOTIDE SEQUENCE [LARGE SCALE GENOMIC DNA]</scope>
    <source>
        <strain evidence="1 2">CBMB20</strain>
    </source>
</reference>
<dbReference type="HOGENOM" id="CLU_1085064_0_0_5"/>
<accession>A0A089Q889</accession>
<name>A0A089Q889_9HYPH</name>
<dbReference type="eggNOG" id="ENOG5030V11">
    <property type="taxonomic scope" value="Bacteria"/>
</dbReference>
<sequence>MLLARPFRGMRISPILTEGGDALVLQYTANDPKFGSGTLVSNTPTREIMRWQDRILIVWANRVEVIHRGRTVGFAKRRAVDEPAKGLLAQIYADDDRAREVRKLVAVERVREAQNRLTVSESDLRTAVGTVNKMAPTDPDFDVVADQVMAYIRHMEVDREMLGEICDRISVEPGMPDDVAVEILRRRLEAMTPEVWCALAGAAGAGAFQPVWVEAHVNTLLEAPDEPRLDERVRRAVEMVDAHRGHASAGNPAEAD</sequence>
<dbReference type="Proteomes" id="UP000029492">
    <property type="component" value="Chromosome"/>
</dbReference>
<proteinExistence type="predicted"/>
<evidence type="ECO:0000313" key="2">
    <source>
        <dbReference type="Proteomes" id="UP000029492"/>
    </source>
</evidence>
<gene>
    <name evidence="1" type="ORF">MOC_3029</name>
</gene>
<dbReference type="KEGG" id="mor:MOC_3029"/>
<keyword evidence="2" id="KW-1185">Reference proteome</keyword>
<dbReference type="EMBL" id="CP003811">
    <property type="protein sequence ID" value="AIQ90784.1"/>
    <property type="molecule type" value="Genomic_DNA"/>
</dbReference>
<organism evidence="1 2">
    <name type="scientific">Methylobacterium oryzae CBMB20</name>
    <dbReference type="NCBI Taxonomy" id="693986"/>
    <lineage>
        <taxon>Bacteria</taxon>
        <taxon>Pseudomonadati</taxon>
        <taxon>Pseudomonadota</taxon>
        <taxon>Alphaproteobacteria</taxon>
        <taxon>Hyphomicrobiales</taxon>
        <taxon>Methylobacteriaceae</taxon>
        <taxon>Methylobacterium</taxon>
    </lineage>
</organism>
<protein>
    <submittedName>
        <fullName evidence="1">Protein of unassigned function</fullName>
    </submittedName>
</protein>